<keyword evidence="3" id="KW-1185">Reference proteome</keyword>
<evidence type="ECO:0000313" key="3">
    <source>
        <dbReference type="Proteomes" id="UP001218218"/>
    </source>
</evidence>
<feature type="compositionally biased region" description="Low complexity" evidence="1">
    <location>
        <begin position="327"/>
        <end position="342"/>
    </location>
</feature>
<gene>
    <name evidence="2" type="ORF">DFH08DRAFT_1089447</name>
</gene>
<protein>
    <submittedName>
        <fullName evidence="2">Uncharacterized protein</fullName>
    </submittedName>
</protein>
<evidence type="ECO:0000256" key="1">
    <source>
        <dbReference type="SAM" id="MobiDB-lite"/>
    </source>
</evidence>
<accession>A0AAD6Z130</accession>
<feature type="compositionally biased region" description="Low complexity" evidence="1">
    <location>
        <begin position="281"/>
        <end position="296"/>
    </location>
</feature>
<feature type="region of interest" description="Disordered" evidence="1">
    <location>
        <begin position="1"/>
        <end position="42"/>
    </location>
</feature>
<feature type="compositionally biased region" description="Polar residues" evidence="1">
    <location>
        <begin position="252"/>
        <end position="264"/>
    </location>
</feature>
<sequence>MRPSARTSRPHFVDGLPRRPRSLTMTFGDLRTSPAPSTNSARARRNTSVVYYLPDNLQPTPYNAAKPFGADLFVQWAYDVIECRRLGMSLFNDGAGVTCLTLEGARLCDNCFLNVTDISHHPPALPIPTPRALQTAPVSSMPTAPVASLIIASVKRSQELEALGSVSAPVMGSHIAVSSSAPPRILRPVAAYKPSPDDEDDQYDIPGMSYKGPPTQSVPPAPVTKPNNRNWDQFGTARRPAVPQPLPAPRNLTPQPEWSSSVSRRSGRTDIPPHSSATNYSPSQYSTSNLSSSNANARPYLDPAATAEKQRAGAAPALAPSRHRDSLYQSASSAITSSSGSSNPLPPHQAHKAHAPHVGLATTIQNNSRAILTDQQEADKRLCLTLKEAFEKLRAGCAACWARGRDDWSHHMFSQCQETPCNKADAFWQGWSRDAFKALSCCYVCGLPQAPSCHAWVDNPANCNNSEILMPAI</sequence>
<organism evidence="2 3">
    <name type="scientific">Mycena albidolilacea</name>
    <dbReference type="NCBI Taxonomy" id="1033008"/>
    <lineage>
        <taxon>Eukaryota</taxon>
        <taxon>Fungi</taxon>
        <taxon>Dikarya</taxon>
        <taxon>Basidiomycota</taxon>
        <taxon>Agaricomycotina</taxon>
        <taxon>Agaricomycetes</taxon>
        <taxon>Agaricomycetidae</taxon>
        <taxon>Agaricales</taxon>
        <taxon>Marasmiineae</taxon>
        <taxon>Mycenaceae</taxon>
        <taxon>Mycena</taxon>
    </lineage>
</organism>
<dbReference type="AlphaFoldDB" id="A0AAD6Z130"/>
<evidence type="ECO:0000313" key="2">
    <source>
        <dbReference type="EMBL" id="KAJ7303463.1"/>
    </source>
</evidence>
<comment type="caution">
    <text evidence="2">The sequence shown here is derived from an EMBL/GenBank/DDBJ whole genome shotgun (WGS) entry which is preliminary data.</text>
</comment>
<dbReference type="Proteomes" id="UP001218218">
    <property type="component" value="Unassembled WGS sequence"/>
</dbReference>
<reference evidence="2" key="1">
    <citation type="submission" date="2023-03" db="EMBL/GenBank/DDBJ databases">
        <title>Massive genome expansion in bonnet fungi (Mycena s.s.) driven by repeated elements and novel gene families across ecological guilds.</title>
        <authorList>
            <consortium name="Lawrence Berkeley National Laboratory"/>
            <person name="Harder C.B."/>
            <person name="Miyauchi S."/>
            <person name="Viragh M."/>
            <person name="Kuo A."/>
            <person name="Thoen E."/>
            <person name="Andreopoulos B."/>
            <person name="Lu D."/>
            <person name="Skrede I."/>
            <person name="Drula E."/>
            <person name="Henrissat B."/>
            <person name="Morin E."/>
            <person name="Kohler A."/>
            <person name="Barry K."/>
            <person name="LaButti K."/>
            <person name="Morin E."/>
            <person name="Salamov A."/>
            <person name="Lipzen A."/>
            <person name="Mereny Z."/>
            <person name="Hegedus B."/>
            <person name="Baldrian P."/>
            <person name="Stursova M."/>
            <person name="Weitz H."/>
            <person name="Taylor A."/>
            <person name="Grigoriev I.V."/>
            <person name="Nagy L.G."/>
            <person name="Martin F."/>
            <person name="Kauserud H."/>
        </authorList>
    </citation>
    <scope>NUCLEOTIDE SEQUENCE</scope>
    <source>
        <strain evidence="2">CBHHK002</strain>
    </source>
</reference>
<dbReference type="EMBL" id="JARIHO010000106">
    <property type="protein sequence ID" value="KAJ7303463.1"/>
    <property type="molecule type" value="Genomic_DNA"/>
</dbReference>
<feature type="region of interest" description="Disordered" evidence="1">
    <location>
        <begin position="189"/>
        <end position="353"/>
    </location>
</feature>
<name>A0AAD6Z130_9AGAR</name>
<proteinExistence type="predicted"/>